<evidence type="ECO:0000256" key="5">
    <source>
        <dbReference type="SAM" id="Coils"/>
    </source>
</evidence>
<sequence length="172" mass="19911">MKLEDDDFSLFGLPQQFAQPAAEVEQRWKQLAARVHPDRFVTEGAAAQRMAMQWALRVNEAHQRLRDPLKRAAYLCELRGAPIRAHDNTSMPSSFLITQMQWREALEEATDTSSVQVLDHEVRQSEQQLHQQLQQQLDELNDAPAAAQTVRALMFISRFRTELDRRMDALEQ</sequence>
<evidence type="ECO:0000256" key="3">
    <source>
        <dbReference type="ARBA" id="ARBA00025596"/>
    </source>
</evidence>
<evidence type="ECO:0000313" key="8">
    <source>
        <dbReference type="Proteomes" id="UP001606099"/>
    </source>
</evidence>
<dbReference type="Pfam" id="PF07743">
    <property type="entry name" value="HSCB_C"/>
    <property type="match status" value="1"/>
</dbReference>
<proteinExistence type="inferred from homology"/>
<evidence type="ECO:0000259" key="6">
    <source>
        <dbReference type="PROSITE" id="PS50076"/>
    </source>
</evidence>
<comment type="similarity">
    <text evidence="1 4">Belongs to the HscB family.</text>
</comment>
<evidence type="ECO:0000256" key="2">
    <source>
        <dbReference type="ARBA" id="ARBA00023186"/>
    </source>
</evidence>
<dbReference type="InterPro" id="IPR009073">
    <property type="entry name" value="HscB_oligo_C"/>
</dbReference>
<dbReference type="InterPro" id="IPR001623">
    <property type="entry name" value="DnaJ_domain"/>
</dbReference>
<dbReference type="SUPFAM" id="SSF46565">
    <property type="entry name" value="Chaperone J-domain"/>
    <property type="match status" value="1"/>
</dbReference>
<dbReference type="PROSITE" id="PS50076">
    <property type="entry name" value="DNAJ_2"/>
    <property type="match status" value="1"/>
</dbReference>
<evidence type="ECO:0000256" key="4">
    <source>
        <dbReference type="HAMAP-Rule" id="MF_00682"/>
    </source>
</evidence>
<comment type="subunit">
    <text evidence="4">Interacts with HscA and stimulates its ATPase activity.</text>
</comment>
<accession>A0ABW7FZ53</accession>
<gene>
    <name evidence="4 7" type="primary">hscB</name>
    <name evidence="7" type="ORF">ACG0Z6_15465</name>
</gene>
<name>A0ABW7FZ53_9BURK</name>
<dbReference type="HAMAP" id="MF_00682">
    <property type="entry name" value="HscB"/>
    <property type="match status" value="1"/>
</dbReference>
<dbReference type="Gene3D" id="1.10.287.110">
    <property type="entry name" value="DnaJ domain"/>
    <property type="match status" value="1"/>
</dbReference>
<protein>
    <recommendedName>
        <fullName evidence="4">Co-chaperone protein HscB homolog</fullName>
    </recommendedName>
</protein>
<reference evidence="7 8" key="1">
    <citation type="submission" date="2024-08" db="EMBL/GenBank/DDBJ databases">
        <authorList>
            <person name="Lu H."/>
        </authorList>
    </citation>
    <scope>NUCLEOTIDE SEQUENCE [LARGE SCALE GENOMIC DNA]</scope>
    <source>
        <strain evidence="7 8">BYS180W</strain>
    </source>
</reference>
<dbReference type="SUPFAM" id="SSF47144">
    <property type="entry name" value="HSC20 (HSCB), C-terminal oligomerisation domain"/>
    <property type="match status" value="1"/>
</dbReference>
<evidence type="ECO:0000313" key="7">
    <source>
        <dbReference type="EMBL" id="MFG6449623.1"/>
    </source>
</evidence>
<organism evidence="7 8">
    <name type="scientific">Roseateles rivi</name>
    <dbReference type="NCBI Taxonomy" id="3299028"/>
    <lineage>
        <taxon>Bacteria</taxon>
        <taxon>Pseudomonadati</taxon>
        <taxon>Pseudomonadota</taxon>
        <taxon>Betaproteobacteria</taxon>
        <taxon>Burkholderiales</taxon>
        <taxon>Sphaerotilaceae</taxon>
        <taxon>Roseateles</taxon>
    </lineage>
</organism>
<dbReference type="PANTHER" id="PTHR14021">
    <property type="entry name" value="IRON-SULFUR CLUSTER CO-CHAPERONE PROTEIN HSCB"/>
    <property type="match status" value="1"/>
</dbReference>
<comment type="function">
    <text evidence="3 4">Co-chaperone involved in the maturation of iron-sulfur cluster-containing proteins. Seems to help targeting proteins to be folded toward HscA.</text>
</comment>
<comment type="caution">
    <text evidence="7">The sequence shown here is derived from an EMBL/GenBank/DDBJ whole genome shotgun (WGS) entry which is preliminary data.</text>
</comment>
<dbReference type="NCBIfam" id="TIGR00714">
    <property type="entry name" value="hscB"/>
    <property type="match status" value="1"/>
</dbReference>
<keyword evidence="5" id="KW-0175">Coiled coil</keyword>
<dbReference type="InterPro" id="IPR004640">
    <property type="entry name" value="HscB"/>
</dbReference>
<dbReference type="CDD" id="cd06257">
    <property type="entry name" value="DnaJ"/>
    <property type="match status" value="1"/>
</dbReference>
<dbReference type="PANTHER" id="PTHR14021:SF15">
    <property type="entry name" value="IRON-SULFUR CLUSTER CO-CHAPERONE PROTEIN HSCB"/>
    <property type="match status" value="1"/>
</dbReference>
<keyword evidence="8" id="KW-1185">Reference proteome</keyword>
<feature type="coiled-coil region" evidence="5">
    <location>
        <begin position="115"/>
        <end position="143"/>
    </location>
</feature>
<dbReference type="InterPro" id="IPR036869">
    <property type="entry name" value="J_dom_sf"/>
</dbReference>
<dbReference type="SMART" id="SM00271">
    <property type="entry name" value="DnaJ"/>
    <property type="match status" value="1"/>
</dbReference>
<dbReference type="Gene3D" id="1.20.1280.20">
    <property type="entry name" value="HscB, C-terminal domain"/>
    <property type="match status" value="1"/>
</dbReference>
<dbReference type="InterPro" id="IPR036386">
    <property type="entry name" value="HscB_C_sf"/>
</dbReference>
<dbReference type="EMBL" id="JBIGHZ010000006">
    <property type="protein sequence ID" value="MFG6449623.1"/>
    <property type="molecule type" value="Genomic_DNA"/>
</dbReference>
<feature type="domain" description="J" evidence="6">
    <location>
        <begin position="6"/>
        <end position="78"/>
    </location>
</feature>
<evidence type="ECO:0000256" key="1">
    <source>
        <dbReference type="ARBA" id="ARBA00010476"/>
    </source>
</evidence>
<dbReference type="RefSeq" id="WP_394463021.1">
    <property type="nucleotide sequence ID" value="NZ_JBIGHZ010000006.1"/>
</dbReference>
<dbReference type="Proteomes" id="UP001606099">
    <property type="component" value="Unassembled WGS sequence"/>
</dbReference>
<keyword evidence="2 4" id="KW-0143">Chaperone</keyword>